<dbReference type="GO" id="GO:0016887">
    <property type="term" value="F:ATP hydrolysis activity"/>
    <property type="evidence" value="ECO:0007669"/>
    <property type="project" value="InterPro"/>
</dbReference>
<evidence type="ECO:0000313" key="7">
    <source>
        <dbReference type="Proteomes" id="UP000539111"/>
    </source>
</evidence>
<dbReference type="CDD" id="cd03262">
    <property type="entry name" value="ABC_HisP_GlnQ"/>
    <property type="match status" value="1"/>
</dbReference>
<proteinExistence type="inferred from homology"/>
<feature type="domain" description="ABC transporter" evidence="5">
    <location>
        <begin position="7"/>
        <end position="251"/>
    </location>
</feature>
<sequence length="257" mass="28255">MTTGNLLELVDVCKKFGDFEALTDINLAVRPGSVTCIVGPSGSGKSTMLRTINMLESINSGGIFFEGEMIGQQVHGNHRRPVSKYIARKQAVNFGMVFQNFNLFPNFTALENITLAPMTVRKKSKAEAVATGERVLHSVGLFEKKDHYPNELSGGQQQRVAIARALAMEPRLLLFDEPTSALDPELVGEVLAVMRDLAAQGSTMLIVTHEMKFAEDVADEVIMMDAGHIIERGRPRDLLHNPQTARAKKFFSSVSSH</sequence>
<dbReference type="RefSeq" id="WP_269151199.1">
    <property type="nucleotide sequence ID" value="NZ_JACBZP010000001.1"/>
</dbReference>
<keyword evidence="3" id="KW-0547">Nucleotide-binding</keyword>
<dbReference type="InterPro" id="IPR003593">
    <property type="entry name" value="AAA+_ATPase"/>
</dbReference>
<name>A0A7Z0A9X9_9MICO</name>
<dbReference type="Gene3D" id="3.40.50.300">
    <property type="entry name" value="P-loop containing nucleotide triphosphate hydrolases"/>
    <property type="match status" value="1"/>
</dbReference>
<evidence type="ECO:0000256" key="1">
    <source>
        <dbReference type="ARBA" id="ARBA00005417"/>
    </source>
</evidence>
<keyword evidence="2" id="KW-0813">Transport</keyword>
<organism evidence="6 7">
    <name type="scientific">Spelaeicoccus albus</name>
    <dbReference type="NCBI Taxonomy" id="1280376"/>
    <lineage>
        <taxon>Bacteria</taxon>
        <taxon>Bacillati</taxon>
        <taxon>Actinomycetota</taxon>
        <taxon>Actinomycetes</taxon>
        <taxon>Micrococcales</taxon>
        <taxon>Brevibacteriaceae</taxon>
        <taxon>Spelaeicoccus</taxon>
    </lineage>
</organism>
<dbReference type="InterPro" id="IPR027417">
    <property type="entry name" value="P-loop_NTPase"/>
</dbReference>
<dbReference type="PANTHER" id="PTHR43166:SF4">
    <property type="entry name" value="PHOSPHONATES IMPORT ATP-BINDING PROTEIN PHNC"/>
    <property type="match status" value="1"/>
</dbReference>
<reference evidence="6 7" key="1">
    <citation type="submission" date="2020-07" db="EMBL/GenBank/DDBJ databases">
        <title>Sequencing the genomes of 1000 actinobacteria strains.</title>
        <authorList>
            <person name="Klenk H.-P."/>
        </authorList>
    </citation>
    <scope>NUCLEOTIDE SEQUENCE [LARGE SCALE GENOMIC DNA]</scope>
    <source>
        <strain evidence="6 7">DSM 26341</strain>
    </source>
</reference>
<dbReference type="GO" id="GO:0015424">
    <property type="term" value="F:ABC-type amino acid transporter activity"/>
    <property type="evidence" value="ECO:0007669"/>
    <property type="project" value="InterPro"/>
</dbReference>
<accession>A0A7Z0A9X9</accession>
<dbReference type="InterPro" id="IPR050086">
    <property type="entry name" value="MetN_ABC_transporter-like"/>
</dbReference>
<comment type="similarity">
    <text evidence="1">Belongs to the ABC transporter superfamily.</text>
</comment>
<dbReference type="InterPro" id="IPR003439">
    <property type="entry name" value="ABC_transporter-like_ATP-bd"/>
</dbReference>
<evidence type="ECO:0000313" key="6">
    <source>
        <dbReference type="EMBL" id="NYI67109.1"/>
    </source>
</evidence>
<dbReference type="InterPro" id="IPR030679">
    <property type="entry name" value="ABC_ATPase_HisP-typ"/>
</dbReference>
<keyword evidence="4 6" id="KW-0067">ATP-binding</keyword>
<evidence type="ECO:0000256" key="3">
    <source>
        <dbReference type="ARBA" id="ARBA00022741"/>
    </source>
</evidence>
<protein>
    <submittedName>
        <fullName evidence="6">Polar amino acid transport system ATP-binding protein</fullName>
    </submittedName>
</protein>
<evidence type="ECO:0000256" key="4">
    <source>
        <dbReference type="ARBA" id="ARBA00022840"/>
    </source>
</evidence>
<keyword evidence="7" id="KW-1185">Reference proteome</keyword>
<evidence type="ECO:0000256" key="2">
    <source>
        <dbReference type="ARBA" id="ARBA00022448"/>
    </source>
</evidence>
<dbReference type="PANTHER" id="PTHR43166">
    <property type="entry name" value="AMINO ACID IMPORT ATP-BINDING PROTEIN"/>
    <property type="match status" value="1"/>
</dbReference>
<dbReference type="EMBL" id="JACBZP010000001">
    <property type="protein sequence ID" value="NYI67109.1"/>
    <property type="molecule type" value="Genomic_DNA"/>
</dbReference>
<dbReference type="PROSITE" id="PS00211">
    <property type="entry name" value="ABC_TRANSPORTER_1"/>
    <property type="match status" value="1"/>
</dbReference>
<dbReference type="Pfam" id="PF00005">
    <property type="entry name" value="ABC_tran"/>
    <property type="match status" value="1"/>
</dbReference>
<dbReference type="InterPro" id="IPR017871">
    <property type="entry name" value="ABC_transporter-like_CS"/>
</dbReference>
<dbReference type="GO" id="GO:0005524">
    <property type="term" value="F:ATP binding"/>
    <property type="evidence" value="ECO:0007669"/>
    <property type="project" value="UniProtKB-KW"/>
</dbReference>
<comment type="caution">
    <text evidence="6">The sequence shown here is derived from an EMBL/GenBank/DDBJ whole genome shotgun (WGS) entry which is preliminary data.</text>
</comment>
<gene>
    <name evidence="6" type="ORF">BJY26_001415</name>
</gene>
<evidence type="ECO:0000259" key="5">
    <source>
        <dbReference type="PROSITE" id="PS50893"/>
    </source>
</evidence>
<dbReference type="PROSITE" id="PS50893">
    <property type="entry name" value="ABC_TRANSPORTER_2"/>
    <property type="match status" value="1"/>
</dbReference>
<dbReference type="AlphaFoldDB" id="A0A7Z0A9X9"/>
<dbReference type="PIRSF" id="PIRSF039085">
    <property type="entry name" value="ABC_ATPase_HisP"/>
    <property type="match status" value="1"/>
</dbReference>
<dbReference type="Proteomes" id="UP000539111">
    <property type="component" value="Unassembled WGS sequence"/>
</dbReference>
<dbReference type="SUPFAM" id="SSF52540">
    <property type="entry name" value="P-loop containing nucleoside triphosphate hydrolases"/>
    <property type="match status" value="1"/>
</dbReference>
<dbReference type="SMART" id="SM00382">
    <property type="entry name" value="AAA"/>
    <property type="match status" value="1"/>
</dbReference>